<dbReference type="GO" id="GO:0016740">
    <property type="term" value="F:transferase activity"/>
    <property type="evidence" value="ECO:0007669"/>
    <property type="project" value="UniProtKB-KW"/>
</dbReference>
<dbReference type="EMBL" id="VLKT01000020">
    <property type="protein sequence ID" value="TWI34800.1"/>
    <property type="molecule type" value="Genomic_DNA"/>
</dbReference>
<evidence type="ECO:0000256" key="2">
    <source>
        <dbReference type="SAM" id="Phobius"/>
    </source>
</evidence>
<evidence type="ECO:0000256" key="1">
    <source>
        <dbReference type="ARBA" id="ARBA00038494"/>
    </source>
</evidence>
<dbReference type="Gene3D" id="3.90.550.10">
    <property type="entry name" value="Spore Coat Polysaccharide Biosynthesis Protein SpsA, Chain A"/>
    <property type="match status" value="1"/>
</dbReference>
<sequence>MMISVLILTYNEAENLANCIASVPWKDDVHVLDSYSSDTTCSIAKDAGATVHLRTFTGYAEQRNFGLALAFENDWIVCLDADERMTPELAREIELQISNAPQDLAMLLVRRKDMFLGRWLRHSSGYPTWFPRAFRRGRVQVRREINEEYYHEGVARKLASHLVHFPFNKGVEWWFERHNRYSTIEASVLLQERRSRPINVAEIFCNDSVKRRIALKQLLYRMPLRPFVVFIYLYVFRLGFLDGVAGLHFASMRMAYEIMINAKLEACKIGHA</sequence>
<dbReference type="InterPro" id="IPR029044">
    <property type="entry name" value="Nucleotide-diphossugar_trans"/>
</dbReference>
<dbReference type="PANTHER" id="PTHR43630:SF2">
    <property type="entry name" value="GLYCOSYLTRANSFERASE"/>
    <property type="match status" value="1"/>
</dbReference>
<accession>A0A562NRV0</accession>
<gene>
    <name evidence="4" type="ORF">IQ26_03458</name>
</gene>
<evidence type="ECO:0000313" key="4">
    <source>
        <dbReference type="EMBL" id="TWI34800.1"/>
    </source>
</evidence>
<proteinExistence type="inferred from homology"/>
<dbReference type="Pfam" id="PF00535">
    <property type="entry name" value="Glycos_transf_2"/>
    <property type="match status" value="1"/>
</dbReference>
<comment type="caution">
    <text evidence="4">The sequence shown here is derived from an EMBL/GenBank/DDBJ whole genome shotgun (WGS) entry which is preliminary data.</text>
</comment>
<comment type="similarity">
    <text evidence="1">Belongs to the glycosyltransferase 2 family. WaaE/KdtX subfamily.</text>
</comment>
<keyword evidence="2" id="KW-1133">Transmembrane helix</keyword>
<dbReference type="Proteomes" id="UP000317122">
    <property type="component" value="Unassembled WGS sequence"/>
</dbReference>
<feature type="transmembrane region" description="Helical" evidence="2">
    <location>
        <begin position="227"/>
        <end position="250"/>
    </location>
</feature>
<evidence type="ECO:0000259" key="3">
    <source>
        <dbReference type="Pfam" id="PF00535"/>
    </source>
</evidence>
<dbReference type="InterPro" id="IPR001173">
    <property type="entry name" value="Glyco_trans_2-like"/>
</dbReference>
<keyword evidence="2" id="KW-0812">Transmembrane</keyword>
<dbReference type="SUPFAM" id="SSF53448">
    <property type="entry name" value="Nucleotide-diphospho-sugar transferases"/>
    <property type="match status" value="1"/>
</dbReference>
<keyword evidence="2" id="KW-0472">Membrane</keyword>
<organism evidence="4 5">
    <name type="scientific">Mesorhizobium tianshanense</name>
    <dbReference type="NCBI Taxonomy" id="39844"/>
    <lineage>
        <taxon>Bacteria</taxon>
        <taxon>Pseudomonadati</taxon>
        <taxon>Pseudomonadota</taxon>
        <taxon>Alphaproteobacteria</taxon>
        <taxon>Hyphomicrobiales</taxon>
        <taxon>Phyllobacteriaceae</taxon>
        <taxon>Mesorhizobium</taxon>
    </lineage>
</organism>
<feature type="domain" description="Glycosyltransferase 2-like" evidence="3">
    <location>
        <begin position="4"/>
        <end position="141"/>
    </location>
</feature>
<evidence type="ECO:0000313" key="5">
    <source>
        <dbReference type="Proteomes" id="UP000317122"/>
    </source>
</evidence>
<name>A0A562NRV0_9HYPH</name>
<reference evidence="4 5" key="1">
    <citation type="journal article" date="2015" name="Stand. Genomic Sci.">
        <title>Genomic Encyclopedia of Bacterial and Archaeal Type Strains, Phase III: the genomes of soil and plant-associated and newly described type strains.</title>
        <authorList>
            <person name="Whitman W.B."/>
            <person name="Woyke T."/>
            <person name="Klenk H.P."/>
            <person name="Zhou Y."/>
            <person name="Lilburn T.G."/>
            <person name="Beck B.J."/>
            <person name="De Vos P."/>
            <person name="Vandamme P."/>
            <person name="Eisen J.A."/>
            <person name="Garrity G."/>
            <person name="Hugenholtz P."/>
            <person name="Kyrpides N.C."/>
        </authorList>
    </citation>
    <scope>NUCLEOTIDE SEQUENCE [LARGE SCALE GENOMIC DNA]</scope>
    <source>
        <strain evidence="4 5">CGMCC 1.2546</strain>
    </source>
</reference>
<keyword evidence="4" id="KW-0808">Transferase</keyword>
<keyword evidence="5" id="KW-1185">Reference proteome</keyword>
<dbReference type="PANTHER" id="PTHR43630">
    <property type="entry name" value="POLY-BETA-1,6-N-ACETYL-D-GLUCOSAMINE SYNTHASE"/>
    <property type="match status" value="1"/>
</dbReference>
<dbReference type="CDD" id="cd02511">
    <property type="entry name" value="Beta4Glucosyltransferase"/>
    <property type="match status" value="1"/>
</dbReference>
<protein>
    <submittedName>
        <fullName evidence="4">Glycosyltransferase involved in cell wall biosynthesis</fullName>
    </submittedName>
</protein>
<dbReference type="AlphaFoldDB" id="A0A562NRV0"/>